<dbReference type="SMART" id="SM00248">
    <property type="entry name" value="ANK"/>
    <property type="match status" value="4"/>
</dbReference>
<proteinExistence type="predicted"/>
<evidence type="ECO:0000313" key="4">
    <source>
        <dbReference type="Proteomes" id="UP000284403"/>
    </source>
</evidence>
<accession>A0A3R7N288</accession>
<reference evidence="3 4" key="1">
    <citation type="journal article" date="2018" name="BMC Genomics">
        <title>Genomic comparison of Trypanosoma conorhini and Trypanosoma rangeli to Trypanosoma cruzi strains of high and low virulence.</title>
        <authorList>
            <person name="Bradwell K.R."/>
            <person name="Koparde V.N."/>
            <person name="Matveyev A.V."/>
            <person name="Serrano M.G."/>
            <person name="Alves J.M."/>
            <person name="Parikh H."/>
            <person name="Huang B."/>
            <person name="Lee V."/>
            <person name="Espinosa-Alvarez O."/>
            <person name="Ortiz P.A."/>
            <person name="Costa-Martins A.G."/>
            <person name="Teixeira M.M."/>
            <person name="Buck G.A."/>
        </authorList>
    </citation>
    <scope>NUCLEOTIDE SEQUENCE [LARGE SCALE GENOMIC DNA]</scope>
    <source>
        <strain evidence="3 4">025E</strain>
    </source>
</reference>
<keyword evidence="1" id="KW-0677">Repeat</keyword>
<dbReference type="SUPFAM" id="SSF48403">
    <property type="entry name" value="Ankyrin repeat"/>
    <property type="match status" value="1"/>
</dbReference>
<dbReference type="Proteomes" id="UP000284403">
    <property type="component" value="Unassembled WGS sequence"/>
</dbReference>
<dbReference type="InterPro" id="IPR050776">
    <property type="entry name" value="Ank_Repeat/CDKN_Inhibitor"/>
</dbReference>
<name>A0A3R7N288_9TRYP</name>
<keyword evidence="4" id="KW-1185">Reference proteome</keyword>
<gene>
    <name evidence="3" type="ORF">Tco025E_06585</name>
</gene>
<dbReference type="Pfam" id="PF12796">
    <property type="entry name" value="Ank_2"/>
    <property type="match status" value="1"/>
</dbReference>
<dbReference type="EMBL" id="MKKU01000456">
    <property type="protein sequence ID" value="RNF11651.1"/>
    <property type="molecule type" value="Genomic_DNA"/>
</dbReference>
<organism evidence="3 4">
    <name type="scientific">Trypanosoma conorhini</name>
    <dbReference type="NCBI Taxonomy" id="83891"/>
    <lineage>
        <taxon>Eukaryota</taxon>
        <taxon>Discoba</taxon>
        <taxon>Euglenozoa</taxon>
        <taxon>Kinetoplastea</taxon>
        <taxon>Metakinetoplastina</taxon>
        <taxon>Trypanosomatida</taxon>
        <taxon>Trypanosomatidae</taxon>
        <taxon>Trypanosoma</taxon>
    </lineage>
</organism>
<sequence>MHRACAWFCHLSSSSRSFVGETLQRRPGASLLDILAAWCSQESLNAGSSDAHAAREAARGPTGGFDTAEVQLLNKLREDAIKFGWHRHLQLCSVAHFAAELGSTYLLELLSSQGVTLHADHRDDAQTSQEGSHARCVTLEAVVLSCPDVNGRYLSHLAAQNGHLDFLQRLVECFGPEAVLGQRTAEGGPRRSGAATSLDVYGAAFVYGQDPILAWMERAHPTHTFGAAEEDALYCVQRAGAFGQLGSLAHFLRRHGAACHTTLREAFYPAAEAGAGEVLEFLVETLGSDALWCPSDTGATVLHHAARLGRVELLDGVLQRHCVEQHVDDADNCGRTPAMWCVMGGKRRSNVEFLRRLLELGSQWPTATDHGGRSVGSFARLHHAPSSKLRRFVTRCIAATRGPG</sequence>
<dbReference type="Gene3D" id="1.25.40.20">
    <property type="entry name" value="Ankyrin repeat-containing domain"/>
    <property type="match status" value="2"/>
</dbReference>
<dbReference type="RefSeq" id="XP_029226411.1">
    <property type="nucleotide sequence ID" value="XM_029373460.1"/>
</dbReference>
<dbReference type="PANTHER" id="PTHR24201">
    <property type="entry name" value="ANK_REP_REGION DOMAIN-CONTAINING PROTEIN"/>
    <property type="match status" value="1"/>
</dbReference>
<evidence type="ECO:0000313" key="3">
    <source>
        <dbReference type="EMBL" id="RNF11651.1"/>
    </source>
</evidence>
<evidence type="ECO:0000256" key="1">
    <source>
        <dbReference type="ARBA" id="ARBA00022737"/>
    </source>
</evidence>
<keyword evidence="2" id="KW-0040">ANK repeat</keyword>
<dbReference type="AlphaFoldDB" id="A0A3R7N288"/>
<dbReference type="InterPro" id="IPR002110">
    <property type="entry name" value="Ankyrin_rpt"/>
</dbReference>
<dbReference type="OrthoDB" id="194358at2759"/>
<dbReference type="InterPro" id="IPR036770">
    <property type="entry name" value="Ankyrin_rpt-contain_sf"/>
</dbReference>
<protein>
    <submittedName>
        <fullName evidence="3">Uncharacterized protein</fullName>
    </submittedName>
</protein>
<dbReference type="GeneID" id="40320196"/>
<evidence type="ECO:0000256" key="2">
    <source>
        <dbReference type="ARBA" id="ARBA00023043"/>
    </source>
</evidence>
<comment type="caution">
    <text evidence="3">The sequence shown here is derived from an EMBL/GenBank/DDBJ whole genome shotgun (WGS) entry which is preliminary data.</text>
</comment>